<evidence type="ECO:0000259" key="5">
    <source>
        <dbReference type="PROSITE" id="PS51379"/>
    </source>
</evidence>
<dbReference type="Gene3D" id="3.30.70.20">
    <property type="match status" value="1"/>
</dbReference>
<dbReference type="InterPro" id="IPR017896">
    <property type="entry name" value="4Fe4S_Fe-S-bd"/>
</dbReference>
<dbReference type="PANTHER" id="PTHR31332:SF0">
    <property type="entry name" value="7-HYDROXYMETHYL CHLOROPHYLL A REDUCTASE, CHLOROPLASTIC"/>
    <property type="match status" value="1"/>
</dbReference>
<dbReference type="HOGENOM" id="CLU_037958_0_0_7"/>
<evidence type="ECO:0000256" key="3">
    <source>
        <dbReference type="ARBA" id="ARBA00023014"/>
    </source>
</evidence>
<dbReference type="eggNOG" id="COG1035">
    <property type="taxonomic scope" value="Bacteria"/>
</dbReference>
<dbReference type="PROSITE" id="PS51379">
    <property type="entry name" value="4FE4S_FER_2"/>
    <property type="match status" value="1"/>
</dbReference>
<dbReference type="EMBL" id="CP003221">
    <property type="protein sequence ID" value="EGJ50198.1"/>
    <property type="molecule type" value="Genomic_DNA"/>
</dbReference>
<sequence length="370" mass="40236">MRTNSTKSFHDLMAEVIEPGLCSNCSGCVSFCSAMGYGALETGPEGKPRFRNPELCIECGICHLICPETGLMEVDTRARLNSQAPMGAVRNLTFARAKAPEVTCMASHGGAVTALLLHLLDTKQIFGAIVNRREGIHRKPVLAKSAKDLLLSAGHYPAVSNGPALLGELYQTLSVRECAGSLAQGWLHKVAFVGLPDQILALRNMETLGIIPSDAIALYVGLFCDGAYQLGITEQLRLEQAGKFNWENILRFTCAEELKIHLDDGRVVTPPEKLRKKLGMKGCSACTDYSAELADISFGGLGASDGWTTVVVRTERGQTAFQNACGTVLEERNQSLRQREEARRAIEGISRRKRERAAEMRQEQVAVSGV</sequence>
<feature type="compositionally biased region" description="Basic and acidic residues" evidence="4">
    <location>
        <begin position="351"/>
        <end position="362"/>
    </location>
</feature>
<dbReference type="GO" id="GO:0051536">
    <property type="term" value="F:iron-sulfur cluster binding"/>
    <property type="evidence" value="ECO:0007669"/>
    <property type="project" value="UniProtKB-KW"/>
</dbReference>
<evidence type="ECO:0000256" key="1">
    <source>
        <dbReference type="ARBA" id="ARBA00022723"/>
    </source>
</evidence>
<dbReference type="InterPro" id="IPR017900">
    <property type="entry name" value="4Fe4S_Fe_S_CS"/>
</dbReference>
<dbReference type="KEGG" id="daf:Desaf_1867"/>
<keyword evidence="7" id="KW-1185">Reference proteome</keyword>
<dbReference type="InterPro" id="IPR007525">
    <property type="entry name" value="FrhB_FdhB_C"/>
</dbReference>
<dbReference type="PANTHER" id="PTHR31332">
    <property type="entry name" value="7-HYDROXYMETHYL CHLOROPHYLL A REDUCTASE, CHLOROPLASTIC"/>
    <property type="match status" value="1"/>
</dbReference>
<proteinExistence type="predicted"/>
<name>F3Z2F8_DESAF</name>
<gene>
    <name evidence="6" type="ORF">Desaf_1867</name>
</gene>
<feature type="domain" description="4Fe-4S ferredoxin-type" evidence="5">
    <location>
        <begin position="46"/>
        <end position="77"/>
    </location>
</feature>
<evidence type="ECO:0000313" key="7">
    <source>
        <dbReference type="Proteomes" id="UP000007844"/>
    </source>
</evidence>
<dbReference type="Proteomes" id="UP000007844">
    <property type="component" value="Chromosome"/>
</dbReference>
<dbReference type="GO" id="GO:0052592">
    <property type="term" value="F:oxidoreductase activity, acting on CH or CH2 groups, with an iron-sulfur protein as acceptor"/>
    <property type="evidence" value="ECO:0007669"/>
    <property type="project" value="TreeGrafter"/>
</dbReference>
<evidence type="ECO:0000256" key="2">
    <source>
        <dbReference type="ARBA" id="ARBA00023004"/>
    </source>
</evidence>
<feature type="region of interest" description="Disordered" evidence="4">
    <location>
        <begin position="351"/>
        <end position="370"/>
    </location>
</feature>
<keyword evidence="2" id="KW-0408">Iron</keyword>
<dbReference type="InterPro" id="IPR045220">
    <property type="entry name" value="FRHB/FDHB/HCAR-like"/>
</dbReference>
<dbReference type="RefSeq" id="WP_014259954.1">
    <property type="nucleotide sequence ID" value="NC_016629.1"/>
</dbReference>
<dbReference type="PROSITE" id="PS00198">
    <property type="entry name" value="4FE4S_FER_1"/>
    <property type="match status" value="1"/>
</dbReference>
<dbReference type="STRING" id="690850.Desaf_1867"/>
<accession>F3Z2F8</accession>
<dbReference type="eggNOG" id="COG1146">
    <property type="taxonomic scope" value="Bacteria"/>
</dbReference>
<dbReference type="Pfam" id="PF04422">
    <property type="entry name" value="FrhB_FdhB_N"/>
    <property type="match status" value="1"/>
</dbReference>
<organism evidence="6 7">
    <name type="scientific">Desulfocurvibacter africanus subsp. africanus str. Walvis Bay</name>
    <dbReference type="NCBI Taxonomy" id="690850"/>
    <lineage>
        <taxon>Bacteria</taxon>
        <taxon>Pseudomonadati</taxon>
        <taxon>Thermodesulfobacteriota</taxon>
        <taxon>Desulfovibrionia</taxon>
        <taxon>Desulfovibrionales</taxon>
        <taxon>Desulfovibrionaceae</taxon>
        <taxon>Desulfocurvibacter</taxon>
    </lineage>
</organism>
<dbReference type="GO" id="GO:0046872">
    <property type="term" value="F:metal ion binding"/>
    <property type="evidence" value="ECO:0007669"/>
    <property type="project" value="UniProtKB-KW"/>
</dbReference>
<dbReference type="Pfam" id="PF13237">
    <property type="entry name" value="Fer4_10"/>
    <property type="match status" value="1"/>
</dbReference>
<evidence type="ECO:0000256" key="4">
    <source>
        <dbReference type="SAM" id="MobiDB-lite"/>
    </source>
</evidence>
<evidence type="ECO:0000313" key="6">
    <source>
        <dbReference type="EMBL" id="EGJ50198.1"/>
    </source>
</evidence>
<keyword evidence="3" id="KW-0411">Iron-sulfur</keyword>
<reference evidence="6 7" key="1">
    <citation type="journal article" date="2011" name="J. Bacteriol.">
        <title>Genome sequence of the mercury-methylating and pleomorphic Desulfovibrio africanus Strain Walvis Bay.</title>
        <authorList>
            <person name="Brown S.D."/>
            <person name="Wall J.D."/>
            <person name="Kucken A.M."/>
            <person name="Gilmour C.C."/>
            <person name="Podar M."/>
            <person name="Brandt C.C."/>
            <person name="Teshima H."/>
            <person name="Detter J.C."/>
            <person name="Han C.S."/>
            <person name="Land M.L."/>
            <person name="Lucas S."/>
            <person name="Han J."/>
            <person name="Pennacchio L."/>
            <person name="Nolan M."/>
            <person name="Pitluck S."/>
            <person name="Woyke T."/>
            <person name="Goodwin L."/>
            <person name="Palumbo A.V."/>
            <person name="Elias D.A."/>
        </authorList>
    </citation>
    <scope>NUCLEOTIDE SEQUENCE [LARGE SCALE GENOMIC DNA]</scope>
    <source>
        <strain evidence="6 7">Walvis Bay</strain>
    </source>
</reference>
<dbReference type="AlphaFoldDB" id="F3Z2F8"/>
<dbReference type="InterPro" id="IPR007516">
    <property type="entry name" value="Co_F420_Hydgase/DH_bsu_N"/>
</dbReference>
<dbReference type="Pfam" id="PF04432">
    <property type="entry name" value="FrhB_FdhB_C"/>
    <property type="match status" value="1"/>
</dbReference>
<dbReference type="SUPFAM" id="SSF54862">
    <property type="entry name" value="4Fe-4S ferredoxins"/>
    <property type="match status" value="1"/>
</dbReference>
<protein>
    <submittedName>
        <fullName evidence="6">Coenzyme F420 hydrogenase/dehydrogenase beta subunit domain protein</fullName>
    </submittedName>
</protein>
<keyword evidence="1" id="KW-0479">Metal-binding</keyword>